<dbReference type="GO" id="GO:0030288">
    <property type="term" value="C:outer membrane-bounded periplasmic space"/>
    <property type="evidence" value="ECO:0007669"/>
    <property type="project" value="InterPro"/>
</dbReference>
<dbReference type="GO" id="GO:0005198">
    <property type="term" value="F:structural molecule activity"/>
    <property type="evidence" value="ECO:0007669"/>
    <property type="project" value="InterPro"/>
</dbReference>
<reference evidence="4" key="1">
    <citation type="journal article" date="2015" name="Nature">
        <title>Complex archaea that bridge the gap between prokaryotes and eukaryotes.</title>
        <authorList>
            <person name="Spang A."/>
            <person name="Saw J.H."/>
            <person name="Jorgensen S.L."/>
            <person name="Zaremba-Niedzwiedzka K."/>
            <person name="Martijn J."/>
            <person name="Lind A.E."/>
            <person name="van Eijk R."/>
            <person name="Schleper C."/>
            <person name="Guy L."/>
            <person name="Ettema T.J."/>
        </authorList>
    </citation>
    <scope>NUCLEOTIDE SEQUENCE</scope>
</reference>
<proteinExistence type="predicted"/>
<evidence type="ECO:0000256" key="2">
    <source>
        <dbReference type="ARBA" id="ARBA00004117"/>
    </source>
</evidence>
<evidence type="ECO:0000256" key="3">
    <source>
        <dbReference type="ARBA" id="ARBA00022729"/>
    </source>
</evidence>
<comment type="function">
    <text evidence="1">Assembles around the rod to form the L-ring and probably protects the motor/basal body from shearing forces during rotation.</text>
</comment>
<dbReference type="Pfam" id="PF02119">
    <property type="entry name" value="FlgI"/>
    <property type="match status" value="1"/>
</dbReference>
<protein>
    <submittedName>
        <fullName evidence="4">Uncharacterized protein</fullName>
    </submittedName>
</protein>
<gene>
    <name evidence="4" type="ORF">LCGC14_1837110</name>
</gene>
<dbReference type="AlphaFoldDB" id="A0A0F9GEH8"/>
<evidence type="ECO:0000256" key="1">
    <source>
        <dbReference type="ARBA" id="ARBA00002591"/>
    </source>
</evidence>
<accession>A0A0F9GEH8</accession>
<dbReference type="EMBL" id="LAZR01018231">
    <property type="protein sequence ID" value="KKL97173.1"/>
    <property type="molecule type" value="Genomic_DNA"/>
</dbReference>
<dbReference type="InterPro" id="IPR001782">
    <property type="entry name" value="Flag_FlgI"/>
</dbReference>
<dbReference type="GO" id="GO:0009428">
    <property type="term" value="C:bacterial-type flagellum basal body, distal rod, P ring"/>
    <property type="evidence" value="ECO:0007669"/>
    <property type="project" value="InterPro"/>
</dbReference>
<keyword evidence="3" id="KW-0732">Signal</keyword>
<sequence length="69" mass="6905">MSILSPTDTHLMCASGYFSIKSVTAASTLDANMLCDAKSLSGGTLLLTPLQGVDGKVYALAQGAVAIGG</sequence>
<dbReference type="PANTHER" id="PTHR30381">
    <property type="entry name" value="FLAGELLAR P-RING PERIPLASMIC PROTEIN FLGI"/>
    <property type="match status" value="1"/>
</dbReference>
<name>A0A0F9GEH8_9ZZZZ</name>
<comment type="caution">
    <text evidence="4">The sequence shown here is derived from an EMBL/GenBank/DDBJ whole genome shotgun (WGS) entry which is preliminary data.</text>
</comment>
<organism evidence="4">
    <name type="scientific">marine sediment metagenome</name>
    <dbReference type="NCBI Taxonomy" id="412755"/>
    <lineage>
        <taxon>unclassified sequences</taxon>
        <taxon>metagenomes</taxon>
        <taxon>ecological metagenomes</taxon>
    </lineage>
</organism>
<feature type="non-terminal residue" evidence="4">
    <location>
        <position position="69"/>
    </location>
</feature>
<dbReference type="PRINTS" id="PR01010">
    <property type="entry name" value="FLGPRINGFLGI"/>
</dbReference>
<dbReference type="GO" id="GO:0071973">
    <property type="term" value="P:bacterial-type flagellum-dependent cell motility"/>
    <property type="evidence" value="ECO:0007669"/>
    <property type="project" value="InterPro"/>
</dbReference>
<evidence type="ECO:0000313" key="4">
    <source>
        <dbReference type="EMBL" id="KKL97173.1"/>
    </source>
</evidence>
<dbReference type="PANTHER" id="PTHR30381:SF0">
    <property type="entry name" value="FLAGELLAR P-RING PROTEIN"/>
    <property type="match status" value="1"/>
</dbReference>
<comment type="subcellular location">
    <subcellularLocation>
        <location evidence="2">Bacterial flagellum basal body</location>
    </subcellularLocation>
</comment>